<evidence type="ECO:0000256" key="5">
    <source>
        <dbReference type="ARBA" id="ARBA00023242"/>
    </source>
</evidence>
<keyword evidence="5" id="KW-0539">Nucleus</keyword>
<dbReference type="SUPFAM" id="SSF69572">
    <property type="entry name" value="Activating enzymes of the ubiquitin-like proteins"/>
    <property type="match status" value="1"/>
</dbReference>
<evidence type="ECO:0000256" key="1">
    <source>
        <dbReference type="ARBA" id="ARBA00004123"/>
    </source>
</evidence>
<evidence type="ECO:0000256" key="4">
    <source>
        <dbReference type="ARBA" id="ARBA00022786"/>
    </source>
</evidence>
<gene>
    <name evidence="8" type="primary">AOS1</name>
    <name evidence="8" type="ORF">LPJ53_004348</name>
</gene>
<evidence type="ECO:0000256" key="6">
    <source>
        <dbReference type="ARBA" id="ARBA00044354"/>
    </source>
</evidence>
<dbReference type="GO" id="GO:0005737">
    <property type="term" value="C:cytoplasm"/>
    <property type="evidence" value="ECO:0007669"/>
    <property type="project" value="TreeGrafter"/>
</dbReference>
<evidence type="ECO:0000313" key="8">
    <source>
        <dbReference type="EMBL" id="KAJ1721079.1"/>
    </source>
</evidence>
<evidence type="ECO:0000256" key="3">
    <source>
        <dbReference type="ARBA" id="ARBA00005673"/>
    </source>
</evidence>
<dbReference type="Gene3D" id="3.40.50.720">
    <property type="entry name" value="NAD(P)-binding Rossmann-like Domain"/>
    <property type="match status" value="1"/>
</dbReference>
<dbReference type="GO" id="GO:0004839">
    <property type="term" value="F:ubiquitin activating enzyme activity"/>
    <property type="evidence" value="ECO:0007669"/>
    <property type="project" value="UniProtKB-EC"/>
</dbReference>
<dbReference type="AlphaFoldDB" id="A0A9W7XUH5"/>
<dbReference type="EMBL" id="JANBOJ010000199">
    <property type="protein sequence ID" value="KAJ1721079.1"/>
    <property type="molecule type" value="Genomic_DNA"/>
</dbReference>
<dbReference type="InterPro" id="IPR035985">
    <property type="entry name" value="Ubiquitin-activating_enz"/>
</dbReference>
<comment type="similarity">
    <text evidence="3">Belongs to the ubiquitin-activating E1 family.</text>
</comment>
<dbReference type="GO" id="GO:0016925">
    <property type="term" value="P:protein sumoylation"/>
    <property type="evidence" value="ECO:0007669"/>
    <property type="project" value="TreeGrafter"/>
</dbReference>
<dbReference type="GO" id="GO:0019948">
    <property type="term" value="F:SUMO activating enzyme activity"/>
    <property type="evidence" value="ECO:0007669"/>
    <property type="project" value="TreeGrafter"/>
</dbReference>
<evidence type="ECO:0000256" key="2">
    <source>
        <dbReference type="ARBA" id="ARBA00004718"/>
    </source>
</evidence>
<dbReference type="InterPro" id="IPR045886">
    <property type="entry name" value="ThiF/MoeB/HesA"/>
</dbReference>
<dbReference type="Proteomes" id="UP001149813">
    <property type="component" value="Unassembled WGS sequence"/>
</dbReference>
<dbReference type="PANTHER" id="PTHR10953:SF162">
    <property type="entry name" value="SUMO-ACTIVATING ENZYME SUBUNIT 1"/>
    <property type="match status" value="1"/>
</dbReference>
<dbReference type="GO" id="GO:0031510">
    <property type="term" value="C:SUMO activating enzyme complex"/>
    <property type="evidence" value="ECO:0007669"/>
    <property type="project" value="TreeGrafter"/>
</dbReference>
<dbReference type="PANTHER" id="PTHR10953">
    <property type="entry name" value="UBIQUITIN-ACTIVATING ENZYME E1"/>
    <property type="match status" value="1"/>
</dbReference>
<keyword evidence="4" id="KW-0833">Ubl conjugation pathway</keyword>
<feature type="domain" description="THIF-type NAD/FAD binding fold" evidence="7">
    <location>
        <begin position="15"/>
        <end position="288"/>
    </location>
</feature>
<organism evidence="8 9">
    <name type="scientific">Coemansia erecta</name>
    <dbReference type="NCBI Taxonomy" id="147472"/>
    <lineage>
        <taxon>Eukaryota</taxon>
        <taxon>Fungi</taxon>
        <taxon>Fungi incertae sedis</taxon>
        <taxon>Zoopagomycota</taxon>
        <taxon>Kickxellomycotina</taxon>
        <taxon>Kickxellomycetes</taxon>
        <taxon>Kickxellales</taxon>
        <taxon>Kickxellaceae</taxon>
        <taxon>Coemansia</taxon>
    </lineage>
</organism>
<accession>A0A9W7XUH5</accession>
<proteinExistence type="inferred from homology"/>
<dbReference type="Pfam" id="PF00899">
    <property type="entry name" value="ThiF"/>
    <property type="match status" value="1"/>
</dbReference>
<dbReference type="OrthoDB" id="10252231at2759"/>
<comment type="caution">
    <text evidence="8">The sequence shown here is derived from an EMBL/GenBank/DDBJ whole genome shotgun (WGS) entry which is preliminary data.</text>
</comment>
<comment type="subcellular location">
    <subcellularLocation>
        <location evidence="1">Nucleus</location>
    </subcellularLocation>
</comment>
<reference evidence="8" key="1">
    <citation type="submission" date="2022-07" db="EMBL/GenBank/DDBJ databases">
        <title>Phylogenomic reconstructions and comparative analyses of Kickxellomycotina fungi.</title>
        <authorList>
            <person name="Reynolds N.K."/>
            <person name="Stajich J.E."/>
            <person name="Barry K."/>
            <person name="Grigoriev I.V."/>
            <person name="Crous P."/>
            <person name="Smith M.E."/>
        </authorList>
    </citation>
    <scope>NUCLEOTIDE SEQUENCE</scope>
    <source>
        <strain evidence="8">NBRC 32514</strain>
    </source>
</reference>
<evidence type="ECO:0000259" key="7">
    <source>
        <dbReference type="Pfam" id="PF00899"/>
    </source>
</evidence>
<dbReference type="PRINTS" id="PR01849">
    <property type="entry name" value="UBIQUITINACT"/>
</dbReference>
<keyword evidence="8" id="KW-0436">Ligase</keyword>
<sequence length="296" mass="32737">MAEPQGISKDEVALYDRQIRLWGLAAQNLLRQSTVKIHGIKTLTLELSKNLVLAGIGTLILVDPSPISDKDLETQYYFHEEHLGSPRDQVLAEKLRVLNPLVIIQTEDTDKCDVVVDIGDTRDSVRMDAECREKGQKYIRADCFGLFGYFFIDCLENHEYIEETKVEGDSGETNKASYTASYISLAQSVVAKPGLSNLQPLATHIDSNSETAASTEDLEVMVAKSLEGRGMPEGVIDQELLGRVKQSLNTEFVPSASVVGGTLAQEVLKIVTHKDLPMNNWYVFDAIKCDGITCQL</sequence>
<dbReference type="InterPro" id="IPR000011">
    <property type="entry name" value="UBQ/SUMO-activ_enz_E1-like"/>
</dbReference>
<name>A0A9W7XUH5_9FUNG</name>
<dbReference type="InterPro" id="IPR000594">
    <property type="entry name" value="ThiF_NAD_FAD-bd"/>
</dbReference>
<protein>
    <recommendedName>
        <fullName evidence="6">Ubiquitin-like 1-activating enzyme E1A</fullName>
    </recommendedName>
</protein>
<evidence type="ECO:0000313" key="9">
    <source>
        <dbReference type="Proteomes" id="UP001149813"/>
    </source>
</evidence>
<keyword evidence="9" id="KW-1185">Reference proteome</keyword>
<comment type="pathway">
    <text evidence="2">Protein modification; protein sumoylation.</text>
</comment>